<accession>A0A3M0IBK4</accession>
<dbReference type="Pfam" id="PF06754">
    <property type="entry name" value="PhnG"/>
    <property type="match status" value="1"/>
</dbReference>
<dbReference type="GO" id="GO:0015716">
    <property type="term" value="P:organic phosphonate transport"/>
    <property type="evidence" value="ECO:0007669"/>
    <property type="project" value="InterPro"/>
</dbReference>
<evidence type="ECO:0000313" key="2">
    <source>
        <dbReference type="Proteomes" id="UP000270471"/>
    </source>
</evidence>
<organism evidence="1 2">
    <name type="scientific">Streptomyces shenzhenensis</name>
    <dbReference type="NCBI Taxonomy" id="943815"/>
    <lineage>
        <taxon>Bacteria</taxon>
        <taxon>Bacillati</taxon>
        <taxon>Actinomycetota</taxon>
        <taxon>Actinomycetes</taxon>
        <taxon>Kitasatosporales</taxon>
        <taxon>Streptomycetaceae</taxon>
        <taxon>Streptomyces</taxon>
    </lineage>
</organism>
<keyword evidence="1" id="KW-0456">Lyase</keyword>
<dbReference type="RefSeq" id="WP_121889860.1">
    <property type="nucleotide sequence ID" value="NZ_JBEXWZ010000075.1"/>
</dbReference>
<reference evidence="1 2" key="1">
    <citation type="submission" date="2017-11" db="EMBL/GenBank/DDBJ databases">
        <title>Draft genome of actinobacteria isolated from guarana (Paullinia cupana (Mart.) Ducke.</title>
        <authorList>
            <person name="Siqueira K.A."/>
            <person name="Liotti R.G."/>
            <person name="Mendes T.A.O."/>
            <person name="Soares M.A."/>
        </authorList>
    </citation>
    <scope>NUCLEOTIDE SEQUENCE [LARGE SCALE GENOMIC DNA]</scope>
    <source>
        <strain evidence="1 2">193</strain>
    </source>
</reference>
<dbReference type="OrthoDB" id="3732539at2"/>
<dbReference type="GO" id="GO:0016829">
    <property type="term" value="F:lyase activity"/>
    <property type="evidence" value="ECO:0007669"/>
    <property type="project" value="UniProtKB-KW"/>
</dbReference>
<dbReference type="Proteomes" id="UP000270471">
    <property type="component" value="Unassembled WGS sequence"/>
</dbReference>
<dbReference type="AlphaFoldDB" id="A0A3M0IBK4"/>
<comment type="caution">
    <text evidence="1">The sequence shown here is derived from an EMBL/GenBank/DDBJ whole genome shotgun (WGS) entry which is preliminary data.</text>
</comment>
<sequence length="146" mass="15485">MPDTLTRERRCELLAAAEHDEIVPLAERLLADGATPPPTVVKAPEVGMVVLQVREPVEETRFYLGEVLVTECSVEVDGVPGWCMRADDDRVAALAGALLDAVAAASPAARAEVDALCAAVAERRAAEDAAEWADITATTVAFEELT</sequence>
<name>A0A3M0IBK4_9ACTN</name>
<protein>
    <submittedName>
        <fullName evidence="1">Phosphonate C-P lyase system protein PhnG</fullName>
    </submittedName>
</protein>
<dbReference type="NCBIfam" id="TIGR03293">
    <property type="entry name" value="PhnG_redo"/>
    <property type="match status" value="1"/>
</dbReference>
<dbReference type="InterPro" id="IPR009609">
    <property type="entry name" value="Phosphonate_metab_PhnG"/>
</dbReference>
<dbReference type="EMBL" id="PENI01000007">
    <property type="protein sequence ID" value="RMB85420.1"/>
    <property type="molecule type" value="Genomic_DNA"/>
</dbReference>
<dbReference type="GO" id="GO:0019634">
    <property type="term" value="P:organic phosphonate metabolic process"/>
    <property type="evidence" value="ECO:0007669"/>
    <property type="project" value="InterPro"/>
</dbReference>
<gene>
    <name evidence="1" type="primary">phnG</name>
    <name evidence="1" type="ORF">CTZ28_14130</name>
</gene>
<proteinExistence type="predicted"/>
<keyword evidence="2" id="KW-1185">Reference proteome</keyword>
<evidence type="ECO:0000313" key="1">
    <source>
        <dbReference type="EMBL" id="RMB85420.1"/>
    </source>
</evidence>